<keyword evidence="4 9" id="KW-0067">ATP-binding</keyword>
<comment type="similarity">
    <text evidence="2 9">Belongs to the type II topoisomerase GyrA/ParC subunit family.</text>
</comment>
<comment type="subunit">
    <text evidence="8">Heterotetramer composed of ParC and ParE.</text>
</comment>
<keyword evidence="5 9" id="KW-0799">Topoisomerase</keyword>
<comment type="miscellaneous">
    <text evidence="9">Few gyrases are as efficient as E.coli at forming negative supercoils. Not all organisms have 2 type II topoisomerases; in organisms with a single type II topoisomerase this enzyme also has to decatenate newly replicated chromosomes.</text>
</comment>
<evidence type="ECO:0000256" key="9">
    <source>
        <dbReference type="HAMAP-Rule" id="MF_01897"/>
    </source>
</evidence>
<dbReference type="GO" id="GO:0003677">
    <property type="term" value="F:DNA binding"/>
    <property type="evidence" value="ECO:0007669"/>
    <property type="project" value="UniProtKB-UniRule"/>
</dbReference>
<dbReference type="FunFam" id="3.30.1360.40:FF:000002">
    <property type="entry name" value="DNA gyrase subunit A"/>
    <property type="match status" value="1"/>
</dbReference>
<dbReference type="InterPro" id="IPR006691">
    <property type="entry name" value="GyrA/parC_rep"/>
</dbReference>
<dbReference type="SUPFAM" id="SSF101904">
    <property type="entry name" value="GyrA/ParC C-terminal domain-like"/>
    <property type="match status" value="1"/>
</dbReference>
<dbReference type="GO" id="GO:0034335">
    <property type="term" value="F:DNA negative supercoiling activity"/>
    <property type="evidence" value="ECO:0007669"/>
    <property type="project" value="UniProtKB-ARBA"/>
</dbReference>
<protein>
    <recommendedName>
        <fullName evidence="9">DNA gyrase subunit A</fullName>
        <ecNumber evidence="9">5.6.2.2</ecNumber>
    </recommendedName>
</protein>
<evidence type="ECO:0000313" key="12">
    <source>
        <dbReference type="EMBL" id="PSR33968.1"/>
    </source>
</evidence>
<accession>A0A2T2XHL2</accession>
<comment type="subunit">
    <text evidence="9">Heterotetramer, composed of two GyrA and two GyrB chains. In the heterotetramer, GyrA contains the active site tyrosine that forms a transient covalent intermediate with DNA, while GyrB binds cofactors and catalyzes ATP hydrolysis.</text>
</comment>
<dbReference type="Gene3D" id="3.90.199.10">
    <property type="entry name" value="Topoisomerase II, domain 5"/>
    <property type="match status" value="1"/>
</dbReference>
<proteinExistence type="inferred from homology"/>
<dbReference type="InterPro" id="IPR002205">
    <property type="entry name" value="Topo_IIA_dom_A"/>
</dbReference>
<keyword evidence="6 9" id="KW-0238">DNA-binding</keyword>
<dbReference type="Gene3D" id="2.120.10.90">
    <property type="entry name" value="DNA gyrase/topoisomerase IV, subunit A, C-terminal"/>
    <property type="match status" value="1"/>
</dbReference>
<dbReference type="Gene3D" id="1.10.268.10">
    <property type="entry name" value="Topoisomerase, domain 3"/>
    <property type="match status" value="1"/>
</dbReference>
<evidence type="ECO:0000259" key="11">
    <source>
        <dbReference type="PROSITE" id="PS52040"/>
    </source>
</evidence>
<dbReference type="SMART" id="SM00434">
    <property type="entry name" value="TOP4c"/>
    <property type="match status" value="1"/>
</dbReference>
<dbReference type="PANTHER" id="PTHR43493:SF5">
    <property type="entry name" value="DNA GYRASE SUBUNIT A, CHLOROPLASTIC_MITOCHONDRIAL"/>
    <property type="match status" value="1"/>
</dbReference>
<comment type="function">
    <text evidence="9">A type II topoisomerase that negatively supercoils closed circular double-stranded (ds) DNA in an ATP-dependent manner to modulate DNA topology and maintain chromosomes in an underwound state. Negative supercoiling favors strand separation, and DNA replication, transcription, recombination and repair, all of which involve strand separation. Also able to catalyze the interconversion of other topological isomers of dsDNA rings, including catenanes and knotted rings. Type II topoisomerases break and join 2 DNA strands simultaneously in an ATP-dependent manner.</text>
</comment>
<dbReference type="InterPro" id="IPR013757">
    <property type="entry name" value="Topo_IIA_A_a_sf"/>
</dbReference>
<dbReference type="EMBL" id="PXYW01000014">
    <property type="protein sequence ID" value="PSR33968.1"/>
    <property type="molecule type" value="Genomic_DNA"/>
</dbReference>
<evidence type="ECO:0000256" key="2">
    <source>
        <dbReference type="ARBA" id="ARBA00008263"/>
    </source>
</evidence>
<keyword evidence="3 9" id="KW-0547">Nucleotide-binding</keyword>
<gene>
    <name evidence="9" type="primary">gyrA</name>
    <name evidence="12" type="ORF">C7B46_07575</name>
</gene>
<dbReference type="HAMAP" id="MF_01897">
    <property type="entry name" value="GyrA"/>
    <property type="match status" value="1"/>
</dbReference>
<comment type="caution">
    <text evidence="12">The sequence shown here is derived from an EMBL/GenBank/DDBJ whole genome shotgun (WGS) entry which is preliminary data.</text>
</comment>
<dbReference type="GO" id="GO:0005524">
    <property type="term" value="F:ATP binding"/>
    <property type="evidence" value="ECO:0007669"/>
    <property type="project" value="UniProtKB-UniRule"/>
</dbReference>
<dbReference type="GO" id="GO:0006261">
    <property type="term" value="P:DNA-templated DNA replication"/>
    <property type="evidence" value="ECO:0007669"/>
    <property type="project" value="UniProtKB-UniRule"/>
</dbReference>
<feature type="short sequence motif" description="GyrA-box" evidence="9">
    <location>
        <begin position="526"/>
        <end position="532"/>
    </location>
</feature>
<dbReference type="GO" id="GO:0006265">
    <property type="term" value="P:DNA topological change"/>
    <property type="evidence" value="ECO:0007669"/>
    <property type="project" value="UniProtKB-UniRule"/>
</dbReference>
<dbReference type="NCBIfam" id="NF004043">
    <property type="entry name" value="PRK05560.1"/>
    <property type="match status" value="1"/>
</dbReference>
<evidence type="ECO:0000256" key="6">
    <source>
        <dbReference type="ARBA" id="ARBA00023125"/>
    </source>
</evidence>
<dbReference type="InterPro" id="IPR050220">
    <property type="entry name" value="Type_II_DNA_Topoisomerases"/>
</dbReference>
<dbReference type="EC" id="5.6.2.2" evidence="9"/>
<feature type="active site" description="O-(5'-phospho-DNA)-tyrosine intermediate" evidence="9 10">
    <location>
        <position position="121"/>
    </location>
</feature>
<dbReference type="PROSITE" id="PS52040">
    <property type="entry name" value="TOPO_IIA"/>
    <property type="match status" value="1"/>
</dbReference>
<dbReference type="GO" id="GO:0009330">
    <property type="term" value="C:DNA topoisomerase type II (double strand cut, ATP-hydrolyzing) complex"/>
    <property type="evidence" value="ECO:0007669"/>
    <property type="project" value="TreeGrafter"/>
</dbReference>
<feature type="domain" description="Topo IIA-type catalytic" evidence="11">
    <location>
        <begin position="33"/>
        <end position="499"/>
    </location>
</feature>
<dbReference type="Proteomes" id="UP000242972">
    <property type="component" value="Unassembled WGS sequence"/>
</dbReference>
<sequence>MANIGHIQPIDIQEEMKKSYIDYAMSVIVSRALPDVKDGLKPVHRRILYAMQELANTPNHPYKKSARIVGEVLGRYHPHGDTAVYDAMVRMAQDFSIRYPLVDGHGNFGSMDGDAPAAMRYTEVRLSQIAMEMLADIDKDTVDFTPNFDETTKEPMLLPAKIPNLLINGSSGIAVGMATNIPPHNLVEVADAAIYLIDHPEADLEQLMKLVPGPDFPTGGMIMGREGIRQAYQSGRGIITIRGIAKIEEADRAGTRSRIVVSEIPYQVNKARLIEKIADLVHERKIEGIADLRDESDRSGVRIVIDLKRDAVPNVVLNQLYKYTAMQQTFGIILLALVDGRPLVLTFKEILSYFIAHRKDVIIRRTRFELAKAEARAHILEGLRIALQFLDEVIRLIRSADSVDTARSGLIERFGLSEIQANAILDMRLQRLTALEREKIEAEYQEIQQEIQRLRAILADDQLVYNIIKEDLVMIRGKYGDSRRTMIGAAARDISDEDLIPEEDMVVTITHRGYIKRSATNVYRAQRRGGRGVAGGTVREDDFIGQLFVASTHAYLCFFTNRGRIYRVKVHEIPEAGRQAKGVSVANLIALEQGERITAVQTMSENPDESYWVFSTQRGIVKRTALSDYVSWRGGGIIAITMDDGDELIGVESTTGSSEIMLATRKGQVIRFQETDVRAMGRSARGVHGIRLDADDQVVSLAVIQDQPEILILTEHGFGKRTPSDQFRRTGRGGKGVRGIKVTKKTGTLVGLVPVYGSEQFMVISSEGTLIRMTVEGVSRQGRESQGVTIMRLEGNQQVMAFTLVEADDDNDGVNDED</sequence>
<keyword evidence="7 9" id="KW-0413">Isomerase</keyword>
<dbReference type="PANTHER" id="PTHR43493">
    <property type="entry name" value="DNA GYRASE/TOPOISOMERASE SUBUNIT A"/>
    <property type="match status" value="1"/>
</dbReference>
<evidence type="ECO:0000256" key="7">
    <source>
        <dbReference type="ARBA" id="ARBA00023235"/>
    </source>
</evidence>
<reference evidence="12 13" key="1">
    <citation type="journal article" date="2014" name="BMC Genomics">
        <title>Comparison of environmental and isolate Sulfobacillus genomes reveals diverse carbon, sulfur, nitrogen, and hydrogen metabolisms.</title>
        <authorList>
            <person name="Justice N.B."/>
            <person name="Norman A."/>
            <person name="Brown C.T."/>
            <person name="Singh A."/>
            <person name="Thomas B.C."/>
            <person name="Banfield J.F."/>
        </authorList>
    </citation>
    <scope>NUCLEOTIDE SEQUENCE [LARGE SCALE GENOMIC DNA]</scope>
    <source>
        <strain evidence="12">AMDSBA4</strain>
    </source>
</reference>
<dbReference type="InterPro" id="IPR035516">
    <property type="entry name" value="Gyrase/topoIV_suA_C"/>
</dbReference>
<dbReference type="NCBIfam" id="NF004044">
    <property type="entry name" value="PRK05561.1"/>
    <property type="match status" value="1"/>
</dbReference>
<dbReference type="GO" id="GO:0005737">
    <property type="term" value="C:cytoplasm"/>
    <property type="evidence" value="ECO:0007669"/>
    <property type="project" value="UniProtKB-SubCell"/>
</dbReference>
<dbReference type="FunFam" id="1.10.268.10:FF:000001">
    <property type="entry name" value="DNA gyrase subunit A"/>
    <property type="match status" value="1"/>
</dbReference>
<dbReference type="Pfam" id="PF03989">
    <property type="entry name" value="DNA_gyraseA_C"/>
    <property type="match status" value="6"/>
</dbReference>
<evidence type="ECO:0000256" key="4">
    <source>
        <dbReference type="ARBA" id="ARBA00022840"/>
    </source>
</evidence>
<comment type="subcellular location">
    <subcellularLocation>
        <location evidence="9">Cytoplasm</location>
    </subcellularLocation>
</comment>
<evidence type="ECO:0000313" key="13">
    <source>
        <dbReference type="Proteomes" id="UP000242972"/>
    </source>
</evidence>
<evidence type="ECO:0000256" key="1">
    <source>
        <dbReference type="ARBA" id="ARBA00000185"/>
    </source>
</evidence>
<name>A0A2T2XHL2_9FIRM</name>
<dbReference type="FunFam" id="3.90.199.10:FF:000001">
    <property type="entry name" value="DNA gyrase subunit A"/>
    <property type="match status" value="1"/>
</dbReference>
<dbReference type="FunFam" id="2.120.10.90:FF:000005">
    <property type="entry name" value="DNA topoisomerase 4 subunit A"/>
    <property type="match status" value="1"/>
</dbReference>
<dbReference type="Pfam" id="PF00521">
    <property type="entry name" value="DNA_topoisoIV"/>
    <property type="match status" value="1"/>
</dbReference>
<dbReference type="CDD" id="cd00187">
    <property type="entry name" value="TOP4c"/>
    <property type="match status" value="1"/>
</dbReference>
<dbReference type="NCBIfam" id="TIGR01063">
    <property type="entry name" value="gyrA"/>
    <property type="match status" value="1"/>
</dbReference>
<dbReference type="InterPro" id="IPR013760">
    <property type="entry name" value="Topo_IIA-like_dom_sf"/>
</dbReference>
<dbReference type="AlphaFoldDB" id="A0A2T2XHL2"/>
<evidence type="ECO:0000256" key="10">
    <source>
        <dbReference type="PROSITE-ProRule" id="PRU01384"/>
    </source>
</evidence>
<dbReference type="InterPro" id="IPR005743">
    <property type="entry name" value="GyrA"/>
</dbReference>
<evidence type="ECO:0000256" key="8">
    <source>
        <dbReference type="ARBA" id="ARBA00063644"/>
    </source>
</evidence>
<dbReference type="Gene3D" id="3.30.1360.40">
    <property type="match status" value="1"/>
</dbReference>
<dbReference type="SUPFAM" id="SSF56719">
    <property type="entry name" value="Type II DNA topoisomerase"/>
    <property type="match status" value="1"/>
</dbReference>
<evidence type="ECO:0000256" key="5">
    <source>
        <dbReference type="ARBA" id="ARBA00023029"/>
    </source>
</evidence>
<comment type="catalytic activity">
    <reaction evidence="1 9 10">
        <text>ATP-dependent breakage, passage and rejoining of double-stranded DNA.</text>
        <dbReference type="EC" id="5.6.2.2"/>
    </reaction>
</comment>
<dbReference type="GO" id="GO:0005694">
    <property type="term" value="C:chromosome"/>
    <property type="evidence" value="ECO:0007669"/>
    <property type="project" value="InterPro"/>
</dbReference>
<organism evidence="12 13">
    <name type="scientific">Sulfobacillus benefaciens</name>
    <dbReference type="NCBI Taxonomy" id="453960"/>
    <lineage>
        <taxon>Bacteria</taxon>
        <taxon>Bacillati</taxon>
        <taxon>Bacillota</taxon>
        <taxon>Clostridia</taxon>
        <taxon>Eubacteriales</taxon>
        <taxon>Clostridiales Family XVII. Incertae Sedis</taxon>
        <taxon>Sulfobacillus</taxon>
    </lineage>
</organism>
<evidence type="ECO:0000256" key="3">
    <source>
        <dbReference type="ARBA" id="ARBA00022741"/>
    </source>
</evidence>
<dbReference type="InterPro" id="IPR013758">
    <property type="entry name" value="Topo_IIA_A/C_ab"/>
</dbReference>
<keyword evidence="9" id="KW-0963">Cytoplasm</keyword>